<dbReference type="InterPro" id="IPR008969">
    <property type="entry name" value="CarboxyPept-like_regulatory"/>
</dbReference>
<reference evidence="11" key="1">
    <citation type="journal article" date="2019" name="Int. J. Syst. Evol. Microbiol.">
        <title>The Global Catalogue of Microorganisms (GCM) 10K type strain sequencing project: providing services to taxonomists for standard genome sequencing and annotation.</title>
        <authorList>
            <consortium name="The Broad Institute Genomics Platform"/>
            <consortium name="The Broad Institute Genome Sequencing Center for Infectious Disease"/>
            <person name="Wu L."/>
            <person name="Ma J."/>
        </authorList>
    </citation>
    <scope>NUCLEOTIDE SEQUENCE [LARGE SCALE GENOMIC DNA]</scope>
    <source>
        <strain evidence="11">JCM 4087</strain>
    </source>
</reference>
<name>A0ABW1EJ62_9BACT</name>
<keyword evidence="3" id="KW-1134">Transmembrane beta strand</keyword>
<gene>
    <name evidence="10" type="ORF">ACFPT7_17090</name>
</gene>
<keyword evidence="4" id="KW-0812">Transmembrane</keyword>
<protein>
    <submittedName>
        <fullName evidence="10">TonB-dependent receptor domain-containing protein</fullName>
    </submittedName>
</protein>
<keyword evidence="2" id="KW-0813">Transport</keyword>
<evidence type="ECO:0000256" key="1">
    <source>
        <dbReference type="ARBA" id="ARBA00004571"/>
    </source>
</evidence>
<keyword evidence="11" id="KW-1185">Reference proteome</keyword>
<sequence length="1218" mass="134714">MQKIALAQARRSKFAFLIMLLCIFGPASTLTAQEFTGRVTDSSGAVVSKAQITAHNLDTNVDTKTTTTDSGNYTIPYLIPGNYSVSAEAKGFDTGLHTGIVLQVGQTSTVNFALKVGTASETVTVNADTLLDFGKADNGEVVENTRVTELPLNGRDPGMLAILNAGAIWTGSPQYQRPFDDTQANLSVNGGGAGNTALMLDGVSNTASTINNTGQAKISYVPPVDSVQEFKIITNPYDAQYGLLAGGVEDVTLKSGTNQLHGDVYEYARRTWLDANTWQDKWDIANATPGTDITPYATPEMKWDQYGAELDGPVRIPKLYNGRDKSFFTMQYENFNEIEPNVITEAVPSPQWINGDFSNLVYWTGSAYAPIEIKDPESIVQQPDGSWVRQQFGPNDPVNPNTPANVIPANRINPMAQAIMKLYPAPNTATANGSNPFASNYTAPGNDTDHYRNVLGKWDQNWSSKDRFSIHYGYWERIEHRSYDGFTGPEQEGQLPHGERSNTFTLQETHTFSPNLLFDFRANVSVRADYSYNGPPFDPTQLGWTAAQTAAMGPAAASEFPYLDISEFASMGTNSNGQTISNSLSLFPSATWIKNKHTLHFGLDGRFMQSVNDVVGGGNNFWIDRTWTQTNCGDCGSWDQASGNSIASFLLGNPTSGSDAINVKTFWSGHYWAPFVQDDWKITPKLTLNLGVRWDIMPAETERHNQGDYAFSTTAVNPINSSVSVPGYSQILGGVTFLGANGNPRGTYKTGWHNIQPRVGFAWAWDDRTVFRGGFGESFRTPENAPNTLGFSSTTNYQSDDPSRPATTYPNLANQIDNPYSAVIQPTGSTLGLLEDLGQGPWYLNPTYQLPSFWNYSVGLEHQFFRNDVLNIQYVGSRLYNGDSSDNVNRENYQAMIPCNPQFGGRIETCSNNNLTNPFVGISAFNGSSYYNDATLNALNFTRPFPEFGDITEYQTNYYRTWYNSLQVTAMHKWSNSLTVHGTWTWSKLMDAGGWADSTYRIPYRSIDANDYTHRVTLSGVYLLPVGRGRSFLPNANRVVDGVIGGWELGSLYIYQTGAPWILPTNPNEVYLHSAYVKPHIQTDNGYIRLAAACAQQYTEVNGTYVLKNLAYDYDGSCPNGADFQQVPTYGETPQNVYTGIRIPRYHQFDANLSKNFALWENFHLQVRLEAFNVLNHPLWSESPDGSTNDTSFGEITRGPSGQSNLPRQMQVSAKITW</sequence>
<comment type="caution">
    <text evidence="10">The sequence shown here is derived from an EMBL/GenBank/DDBJ whole genome shotgun (WGS) entry which is preliminary data.</text>
</comment>
<dbReference type="InterPro" id="IPR036942">
    <property type="entry name" value="Beta-barrel_TonB_sf"/>
</dbReference>
<dbReference type="RefSeq" id="WP_263341068.1">
    <property type="nucleotide sequence ID" value="NZ_JAGSYH010000006.1"/>
</dbReference>
<organism evidence="10 11">
    <name type="scientific">Acidicapsa dinghuensis</name>
    <dbReference type="NCBI Taxonomy" id="2218256"/>
    <lineage>
        <taxon>Bacteria</taxon>
        <taxon>Pseudomonadati</taxon>
        <taxon>Acidobacteriota</taxon>
        <taxon>Terriglobia</taxon>
        <taxon>Terriglobales</taxon>
        <taxon>Acidobacteriaceae</taxon>
        <taxon>Acidicapsa</taxon>
    </lineage>
</organism>
<evidence type="ECO:0000256" key="6">
    <source>
        <dbReference type="ARBA" id="ARBA00023237"/>
    </source>
</evidence>
<feature type="compositionally biased region" description="Polar residues" evidence="7">
    <location>
        <begin position="1184"/>
        <end position="1218"/>
    </location>
</feature>
<evidence type="ECO:0000256" key="8">
    <source>
        <dbReference type="SAM" id="SignalP"/>
    </source>
</evidence>
<feature type="region of interest" description="Disordered" evidence="7">
    <location>
        <begin position="777"/>
        <end position="810"/>
    </location>
</feature>
<dbReference type="Gene3D" id="2.60.40.1120">
    <property type="entry name" value="Carboxypeptidase-like, regulatory domain"/>
    <property type="match status" value="1"/>
</dbReference>
<evidence type="ECO:0000313" key="10">
    <source>
        <dbReference type="EMBL" id="MFC5864024.1"/>
    </source>
</evidence>
<evidence type="ECO:0000256" key="3">
    <source>
        <dbReference type="ARBA" id="ARBA00022452"/>
    </source>
</evidence>
<dbReference type="Pfam" id="PF13620">
    <property type="entry name" value="CarboxypepD_reg"/>
    <property type="match status" value="1"/>
</dbReference>
<keyword evidence="10" id="KW-0675">Receptor</keyword>
<comment type="subcellular location">
    <subcellularLocation>
        <location evidence="1">Cell outer membrane</location>
        <topology evidence="1">Multi-pass membrane protein</topology>
    </subcellularLocation>
</comment>
<dbReference type="EMBL" id="JBHSPH010000008">
    <property type="protein sequence ID" value="MFC5864024.1"/>
    <property type="molecule type" value="Genomic_DNA"/>
</dbReference>
<keyword evidence="8" id="KW-0732">Signal</keyword>
<evidence type="ECO:0000256" key="4">
    <source>
        <dbReference type="ARBA" id="ARBA00022692"/>
    </source>
</evidence>
<accession>A0ABW1EJ62</accession>
<proteinExistence type="predicted"/>
<feature type="region of interest" description="Disordered" evidence="7">
    <location>
        <begin position="1183"/>
        <end position="1218"/>
    </location>
</feature>
<feature type="signal peptide" evidence="8">
    <location>
        <begin position="1"/>
        <end position="32"/>
    </location>
</feature>
<keyword evidence="5" id="KW-0472">Membrane</keyword>
<evidence type="ECO:0000256" key="7">
    <source>
        <dbReference type="SAM" id="MobiDB-lite"/>
    </source>
</evidence>
<feature type="domain" description="TonB-dependent transporter Oar-like beta-barrel" evidence="9">
    <location>
        <begin position="252"/>
        <end position="1211"/>
    </location>
</feature>
<dbReference type="Gene3D" id="2.40.170.20">
    <property type="entry name" value="TonB-dependent receptor, beta-barrel domain"/>
    <property type="match status" value="1"/>
</dbReference>
<dbReference type="PANTHER" id="PTHR30069:SF46">
    <property type="entry name" value="OAR PROTEIN"/>
    <property type="match status" value="1"/>
</dbReference>
<dbReference type="InterPro" id="IPR039426">
    <property type="entry name" value="TonB-dep_rcpt-like"/>
</dbReference>
<feature type="chain" id="PRO_5045378350" evidence="8">
    <location>
        <begin position="33"/>
        <end position="1218"/>
    </location>
</feature>
<dbReference type="SUPFAM" id="SSF49464">
    <property type="entry name" value="Carboxypeptidase regulatory domain-like"/>
    <property type="match status" value="1"/>
</dbReference>
<dbReference type="Pfam" id="PF25183">
    <property type="entry name" value="OMP_b-brl_4"/>
    <property type="match status" value="1"/>
</dbReference>
<dbReference type="SUPFAM" id="SSF56935">
    <property type="entry name" value="Porins"/>
    <property type="match status" value="1"/>
</dbReference>
<keyword evidence="6" id="KW-0998">Cell outer membrane</keyword>
<dbReference type="InterPro" id="IPR057601">
    <property type="entry name" value="Oar-like_b-barrel"/>
</dbReference>
<evidence type="ECO:0000256" key="2">
    <source>
        <dbReference type="ARBA" id="ARBA00022448"/>
    </source>
</evidence>
<dbReference type="Proteomes" id="UP001596091">
    <property type="component" value="Unassembled WGS sequence"/>
</dbReference>
<feature type="compositionally biased region" description="Polar residues" evidence="7">
    <location>
        <begin position="784"/>
        <end position="810"/>
    </location>
</feature>
<evidence type="ECO:0000313" key="11">
    <source>
        <dbReference type="Proteomes" id="UP001596091"/>
    </source>
</evidence>
<dbReference type="PANTHER" id="PTHR30069">
    <property type="entry name" value="TONB-DEPENDENT OUTER MEMBRANE RECEPTOR"/>
    <property type="match status" value="1"/>
</dbReference>
<evidence type="ECO:0000256" key="5">
    <source>
        <dbReference type="ARBA" id="ARBA00023136"/>
    </source>
</evidence>
<evidence type="ECO:0000259" key="9">
    <source>
        <dbReference type="Pfam" id="PF25183"/>
    </source>
</evidence>